<organism evidence="1">
    <name type="scientific">Anguilla anguilla</name>
    <name type="common">European freshwater eel</name>
    <name type="synonym">Muraena anguilla</name>
    <dbReference type="NCBI Taxonomy" id="7936"/>
    <lineage>
        <taxon>Eukaryota</taxon>
        <taxon>Metazoa</taxon>
        <taxon>Chordata</taxon>
        <taxon>Craniata</taxon>
        <taxon>Vertebrata</taxon>
        <taxon>Euteleostomi</taxon>
        <taxon>Actinopterygii</taxon>
        <taxon>Neopterygii</taxon>
        <taxon>Teleostei</taxon>
        <taxon>Anguilliformes</taxon>
        <taxon>Anguillidae</taxon>
        <taxon>Anguilla</taxon>
    </lineage>
</organism>
<proteinExistence type="predicted"/>
<protein>
    <submittedName>
        <fullName evidence="1">Uncharacterized protein</fullName>
    </submittedName>
</protein>
<name>A0A0E9TDX5_ANGAN</name>
<reference evidence="1" key="1">
    <citation type="submission" date="2014-11" db="EMBL/GenBank/DDBJ databases">
        <authorList>
            <person name="Amaro Gonzalez C."/>
        </authorList>
    </citation>
    <scope>NUCLEOTIDE SEQUENCE</scope>
</reference>
<dbReference type="EMBL" id="GBXM01057644">
    <property type="protein sequence ID" value="JAH50933.1"/>
    <property type="molecule type" value="Transcribed_RNA"/>
</dbReference>
<reference evidence="1" key="2">
    <citation type="journal article" date="2015" name="Fish Shellfish Immunol.">
        <title>Early steps in the European eel (Anguilla anguilla)-Vibrio vulnificus interaction in the gills: Role of the RtxA13 toxin.</title>
        <authorList>
            <person name="Callol A."/>
            <person name="Pajuelo D."/>
            <person name="Ebbesson L."/>
            <person name="Teles M."/>
            <person name="MacKenzie S."/>
            <person name="Amaro C."/>
        </authorList>
    </citation>
    <scope>NUCLEOTIDE SEQUENCE</scope>
</reference>
<sequence>MPNLILLSKSLFKLTARMGVQSQVLHFEISF</sequence>
<dbReference type="AlphaFoldDB" id="A0A0E9TDX5"/>
<evidence type="ECO:0000313" key="1">
    <source>
        <dbReference type="EMBL" id="JAH50933.1"/>
    </source>
</evidence>
<accession>A0A0E9TDX5</accession>